<protein>
    <submittedName>
        <fullName evidence="1">Uncharacterized protein</fullName>
    </submittedName>
</protein>
<evidence type="ECO:0000313" key="2">
    <source>
        <dbReference type="Proteomes" id="UP000422232"/>
    </source>
</evidence>
<proteinExistence type="predicted"/>
<sequence length="243" mass="26944">MLHFIRKIDSGRFGKVVLVGGSAGGQFAVKLFRQQHDQPGRVSTSAQLEVANFNSFSHRIQDIGRAEVVDLTDIQGLTAGDLDNYCLEAMLMPLFQNEREVRYEEIQPYLANLAERNFFMGDPKADNFFYTTEFGLMPIDFGLVFAGDSPLLMGVYLSAVINAPFQYSNAFENPYMGETGRRYQGLREGRESGLVGGRESRLFFDNEATVALALVPSGSTPELEVIQEVQEKSESNGPCCAVL</sequence>
<evidence type="ECO:0000313" key="1">
    <source>
        <dbReference type="EMBL" id="QGO07001.1"/>
    </source>
</evidence>
<dbReference type="RefSeq" id="WP_016210073.1">
    <property type="nucleotide sequence ID" value="NZ_CP013778.1"/>
</dbReference>
<name>A0A9Q5VB12_PISSA</name>
<reference evidence="1 2" key="1">
    <citation type="submission" date="2019-04" db="EMBL/GenBank/DDBJ databases">
        <title>Complete genome sequencing of Piscirickettsia salmonis strain Psal-009.</title>
        <authorList>
            <person name="Schober I."/>
            <person name="Bunk B."/>
            <person name="Sproer C."/>
            <person name="Carril G.P."/>
            <person name="Riedel T."/>
            <person name="Flores-Herrera P.A."/>
            <person name="Nourdin-Galindo G."/>
            <person name="Marshall S.H."/>
            <person name="Overmann J."/>
        </authorList>
    </citation>
    <scope>NUCLEOTIDE SEQUENCE [LARGE SCALE GENOMIC DNA]</scope>
    <source>
        <strain evidence="1 2">Psal-009</strain>
    </source>
</reference>
<gene>
    <name evidence="1" type="ORF">Psal009_02938</name>
</gene>
<dbReference type="InterPro" id="IPR011009">
    <property type="entry name" value="Kinase-like_dom_sf"/>
</dbReference>
<dbReference type="EMBL" id="CP038908">
    <property type="protein sequence ID" value="QGO07001.1"/>
    <property type="molecule type" value="Genomic_DNA"/>
</dbReference>
<organism evidence="1 2">
    <name type="scientific">Piscirickettsia salmonis</name>
    <dbReference type="NCBI Taxonomy" id="1238"/>
    <lineage>
        <taxon>Bacteria</taxon>
        <taxon>Pseudomonadati</taxon>
        <taxon>Pseudomonadota</taxon>
        <taxon>Gammaproteobacteria</taxon>
        <taxon>Thiotrichales</taxon>
        <taxon>Piscirickettsiaceae</taxon>
        <taxon>Piscirickettsia</taxon>
    </lineage>
</organism>
<accession>A0A9Q5VB12</accession>
<dbReference type="AlphaFoldDB" id="A0A9Q5VB12"/>
<keyword evidence="2" id="KW-1185">Reference proteome</keyword>
<dbReference type="SUPFAM" id="SSF56112">
    <property type="entry name" value="Protein kinase-like (PK-like)"/>
    <property type="match status" value="1"/>
</dbReference>
<dbReference type="Proteomes" id="UP000422232">
    <property type="component" value="Chromosome"/>
</dbReference>